<protein>
    <recommendedName>
        <fullName evidence="1">DUF5983 domain-containing protein</fullName>
    </recommendedName>
</protein>
<evidence type="ECO:0000259" key="1">
    <source>
        <dbReference type="Pfam" id="PF19419"/>
    </source>
</evidence>
<reference evidence="2 3" key="1">
    <citation type="submission" date="2018-09" db="EMBL/GenBank/DDBJ databases">
        <authorList>
            <person name="Le Fleche-Mateos A."/>
        </authorList>
    </citation>
    <scope>NUCLEOTIDE SEQUENCE [LARGE SCALE GENOMIC DNA]</scope>
    <source>
        <strain evidence="2 3">DSM 27399</strain>
    </source>
</reference>
<organism evidence="2 3">
    <name type="scientific">Rahnella woolbedingensis</name>
    <dbReference type="NCBI Taxonomy" id="1510574"/>
    <lineage>
        <taxon>Bacteria</taxon>
        <taxon>Pseudomonadati</taxon>
        <taxon>Pseudomonadota</taxon>
        <taxon>Gammaproteobacteria</taxon>
        <taxon>Enterobacterales</taxon>
        <taxon>Yersiniaceae</taxon>
        <taxon>Rahnella</taxon>
    </lineage>
</organism>
<evidence type="ECO:0000313" key="2">
    <source>
        <dbReference type="EMBL" id="RJT37390.1"/>
    </source>
</evidence>
<evidence type="ECO:0000313" key="3">
    <source>
        <dbReference type="Proteomes" id="UP000284908"/>
    </source>
</evidence>
<dbReference type="InterPro" id="IPR046025">
    <property type="entry name" value="DUF5983"/>
</dbReference>
<sequence length="83" mass="10154">MMLEDMKIFQEHSHKTLRKIFNTEYGFILLLDARPKLLKSLKKLGISNEFRKFIYRMVRQHRVSMIEFDRDADVILGEKFFDW</sequence>
<dbReference type="EMBL" id="RAHH01000035">
    <property type="protein sequence ID" value="RJT37390.1"/>
    <property type="molecule type" value="Genomic_DNA"/>
</dbReference>
<dbReference type="Pfam" id="PF19419">
    <property type="entry name" value="DUF5983"/>
    <property type="match status" value="1"/>
</dbReference>
<feature type="domain" description="DUF5983" evidence="1">
    <location>
        <begin position="16"/>
        <end position="83"/>
    </location>
</feature>
<gene>
    <name evidence="2" type="ORF">D6C13_22255</name>
</gene>
<keyword evidence="3" id="KW-1185">Reference proteome</keyword>
<comment type="caution">
    <text evidence="2">The sequence shown here is derived from an EMBL/GenBank/DDBJ whole genome shotgun (WGS) entry which is preliminary data.</text>
</comment>
<name>A0A419N3A4_9GAMM</name>
<proteinExistence type="predicted"/>
<dbReference type="AlphaFoldDB" id="A0A419N3A4"/>
<accession>A0A419N3A4</accession>
<dbReference type="Proteomes" id="UP000284908">
    <property type="component" value="Unassembled WGS sequence"/>
</dbReference>